<feature type="domain" description="EF-hand" evidence="7">
    <location>
        <begin position="197"/>
        <end position="232"/>
    </location>
</feature>
<keyword evidence="6" id="KW-0449">Lipoprotein</keyword>
<protein>
    <recommendedName>
        <fullName evidence="7">EF-hand domain-containing protein</fullName>
    </recommendedName>
</protein>
<dbReference type="Proteomes" id="UP000013827">
    <property type="component" value="Unassembled WGS sequence"/>
</dbReference>
<dbReference type="SUPFAM" id="SSF47473">
    <property type="entry name" value="EF-hand"/>
    <property type="match status" value="1"/>
</dbReference>
<evidence type="ECO:0000256" key="4">
    <source>
        <dbReference type="ARBA" id="ARBA00022737"/>
    </source>
</evidence>
<reference evidence="8" key="2">
    <citation type="submission" date="2024-10" db="UniProtKB">
        <authorList>
            <consortium name="EnsemblProtists"/>
        </authorList>
    </citation>
    <scope>IDENTIFICATION</scope>
</reference>
<organism evidence="8 9">
    <name type="scientific">Emiliania huxleyi (strain CCMP1516)</name>
    <dbReference type="NCBI Taxonomy" id="280463"/>
    <lineage>
        <taxon>Eukaryota</taxon>
        <taxon>Haptista</taxon>
        <taxon>Haptophyta</taxon>
        <taxon>Prymnesiophyceae</taxon>
        <taxon>Isochrysidales</taxon>
        <taxon>Noelaerhabdaceae</taxon>
        <taxon>Emiliania</taxon>
    </lineage>
</organism>
<feature type="domain" description="EF-hand" evidence="7">
    <location>
        <begin position="133"/>
        <end position="168"/>
    </location>
</feature>
<evidence type="ECO:0000313" key="9">
    <source>
        <dbReference type="Proteomes" id="UP000013827"/>
    </source>
</evidence>
<dbReference type="GO" id="GO:0005509">
    <property type="term" value="F:calcium ion binding"/>
    <property type="evidence" value="ECO:0007669"/>
    <property type="project" value="InterPro"/>
</dbReference>
<evidence type="ECO:0000256" key="3">
    <source>
        <dbReference type="ARBA" id="ARBA00022723"/>
    </source>
</evidence>
<dbReference type="AlphaFoldDB" id="A0A0D3JV36"/>
<evidence type="ECO:0000256" key="6">
    <source>
        <dbReference type="ARBA" id="ARBA00023288"/>
    </source>
</evidence>
<dbReference type="Gene3D" id="1.10.238.10">
    <property type="entry name" value="EF-hand"/>
    <property type="match status" value="1"/>
</dbReference>
<dbReference type="InterPro" id="IPR018247">
    <property type="entry name" value="EF_Hand_1_Ca_BS"/>
</dbReference>
<evidence type="ECO:0000256" key="1">
    <source>
        <dbReference type="ARBA" id="ARBA00006049"/>
    </source>
</evidence>
<dbReference type="PANTHER" id="PTHR23055:SF178">
    <property type="entry name" value="NEUROCALCIN HOMOLOG"/>
    <property type="match status" value="1"/>
</dbReference>
<dbReference type="InterPro" id="IPR011992">
    <property type="entry name" value="EF-hand-dom_pair"/>
</dbReference>
<dbReference type="Pfam" id="PF13499">
    <property type="entry name" value="EF-hand_7"/>
    <property type="match status" value="1"/>
</dbReference>
<dbReference type="PANTHER" id="PTHR23055">
    <property type="entry name" value="CALCIUM BINDING PROTEINS"/>
    <property type="match status" value="1"/>
</dbReference>
<keyword evidence="4" id="KW-0677">Repeat</keyword>
<keyword evidence="9" id="KW-1185">Reference proteome</keyword>
<dbReference type="InterPro" id="IPR002048">
    <property type="entry name" value="EF_hand_dom"/>
</dbReference>
<evidence type="ECO:0000256" key="5">
    <source>
        <dbReference type="ARBA" id="ARBA00022837"/>
    </source>
</evidence>
<keyword evidence="3" id="KW-0479">Metal-binding</keyword>
<dbReference type="PROSITE" id="PS50222">
    <property type="entry name" value="EF_HAND_2"/>
    <property type="match status" value="3"/>
</dbReference>
<accession>A0A0D3JV36</accession>
<dbReference type="EnsemblProtists" id="EOD27371">
    <property type="protein sequence ID" value="EOD27371"/>
    <property type="gene ID" value="EMIHUDRAFT_114725"/>
</dbReference>
<dbReference type="PaxDb" id="2903-EOD27371"/>
<dbReference type="HOGENOM" id="CLU_1126236_0_0_1"/>
<dbReference type="PROSITE" id="PS00018">
    <property type="entry name" value="EF_HAND_1"/>
    <property type="match status" value="3"/>
</dbReference>
<keyword evidence="2" id="KW-0519">Myristate</keyword>
<dbReference type="CDD" id="cd00051">
    <property type="entry name" value="EFh"/>
    <property type="match status" value="2"/>
</dbReference>
<dbReference type="KEGG" id="ehx:EMIHUDRAFT_114725"/>
<evidence type="ECO:0000259" key="7">
    <source>
        <dbReference type="PROSITE" id="PS50222"/>
    </source>
</evidence>
<feature type="domain" description="EF-hand" evidence="7">
    <location>
        <begin position="93"/>
        <end position="128"/>
    </location>
</feature>
<dbReference type="SMART" id="SM00054">
    <property type="entry name" value="EFh"/>
    <property type="match status" value="3"/>
</dbReference>
<name>A0A0D3JV36_EMIH1</name>
<keyword evidence="5" id="KW-0106">Calcium</keyword>
<proteinExistence type="inferred from homology"/>
<evidence type="ECO:0000256" key="2">
    <source>
        <dbReference type="ARBA" id="ARBA00022707"/>
    </source>
</evidence>
<comment type="similarity">
    <text evidence="1">Belongs to the recoverin family.</text>
</comment>
<dbReference type="InterPro" id="IPR028846">
    <property type="entry name" value="Recoverin"/>
</dbReference>
<sequence>MLLRLGLGRALAIRPTLARRAQTARLGGFAWRRLALTAGLGVSTAAVSASCDAAAEDDWAARLPLCEESLAFYEKLFKQMLESHVGKGSRWRELKTIANILFAVLDHDASGTISFSEFASGVALIKASRDSLSEDATKEFAFRALDLNHSGYIERSELLSWVKVLQGIGGLKPQDANARLMCVGQGDVGGGFGRTVSAQELTSKFMKAMDADGDGKISKAEFFRLGQALMDMSAVHKLLATVPFPGD</sequence>
<reference evidence="9" key="1">
    <citation type="journal article" date="2013" name="Nature">
        <title>Pan genome of the phytoplankton Emiliania underpins its global distribution.</title>
        <authorList>
            <person name="Read B.A."/>
            <person name="Kegel J."/>
            <person name="Klute M.J."/>
            <person name="Kuo A."/>
            <person name="Lefebvre S.C."/>
            <person name="Maumus F."/>
            <person name="Mayer C."/>
            <person name="Miller J."/>
            <person name="Monier A."/>
            <person name="Salamov A."/>
            <person name="Young J."/>
            <person name="Aguilar M."/>
            <person name="Claverie J.M."/>
            <person name="Frickenhaus S."/>
            <person name="Gonzalez K."/>
            <person name="Herman E.K."/>
            <person name="Lin Y.C."/>
            <person name="Napier J."/>
            <person name="Ogata H."/>
            <person name="Sarno A.F."/>
            <person name="Shmutz J."/>
            <person name="Schroeder D."/>
            <person name="de Vargas C."/>
            <person name="Verret F."/>
            <person name="von Dassow P."/>
            <person name="Valentin K."/>
            <person name="Van de Peer Y."/>
            <person name="Wheeler G."/>
            <person name="Dacks J.B."/>
            <person name="Delwiche C.F."/>
            <person name="Dyhrman S.T."/>
            <person name="Glockner G."/>
            <person name="John U."/>
            <person name="Richards T."/>
            <person name="Worden A.Z."/>
            <person name="Zhang X."/>
            <person name="Grigoriev I.V."/>
            <person name="Allen A.E."/>
            <person name="Bidle K."/>
            <person name="Borodovsky M."/>
            <person name="Bowler C."/>
            <person name="Brownlee C."/>
            <person name="Cock J.M."/>
            <person name="Elias M."/>
            <person name="Gladyshev V.N."/>
            <person name="Groth M."/>
            <person name="Guda C."/>
            <person name="Hadaegh A."/>
            <person name="Iglesias-Rodriguez M.D."/>
            <person name="Jenkins J."/>
            <person name="Jones B.M."/>
            <person name="Lawson T."/>
            <person name="Leese F."/>
            <person name="Lindquist E."/>
            <person name="Lobanov A."/>
            <person name="Lomsadze A."/>
            <person name="Malik S.B."/>
            <person name="Marsh M.E."/>
            <person name="Mackinder L."/>
            <person name="Mock T."/>
            <person name="Mueller-Roeber B."/>
            <person name="Pagarete A."/>
            <person name="Parker M."/>
            <person name="Probert I."/>
            <person name="Quesneville H."/>
            <person name="Raines C."/>
            <person name="Rensing S.A."/>
            <person name="Riano-Pachon D.M."/>
            <person name="Richier S."/>
            <person name="Rokitta S."/>
            <person name="Shiraiwa Y."/>
            <person name="Soanes D.M."/>
            <person name="van der Giezen M."/>
            <person name="Wahlund T.M."/>
            <person name="Williams B."/>
            <person name="Wilson W."/>
            <person name="Wolfe G."/>
            <person name="Wurch L.L."/>
        </authorList>
    </citation>
    <scope>NUCLEOTIDE SEQUENCE</scope>
</reference>
<dbReference type="GeneID" id="17272916"/>
<evidence type="ECO:0000313" key="8">
    <source>
        <dbReference type="EnsemblProtists" id="EOD27371"/>
    </source>
</evidence>
<dbReference type="RefSeq" id="XP_005779800.1">
    <property type="nucleotide sequence ID" value="XM_005779743.1"/>
</dbReference>
<dbReference type="Pfam" id="PF13202">
    <property type="entry name" value="EF-hand_5"/>
    <property type="match status" value="1"/>
</dbReference>